<dbReference type="EMBL" id="BAABFT010000031">
    <property type="protein sequence ID" value="GAA4341516.1"/>
    <property type="molecule type" value="Genomic_DNA"/>
</dbReference>
<reference evidence="2" key="1">
    <citation type="journal article" date="2019" name="Int. J. Syst. Evol. Microbiol.">
        <title>The Global Catalogue of Microorganisms (GCM) 10K type strain sequencing project: providing services to taxonomists for standard genome sequencing and annotation.</title>
        <authorList>
            <consortium name="The Broad Institute Genomics Platform"/>
            <consortium name="The Broad Institute Genome Sequencing Center for Infectious Disease"/>
            <person name="Wu L."/>
            <person name="Ma J."/>
        </authorList>
    </citation>
    <scope>NUCLEOTIDE SEQUENCE [LARGE SCALE GENOMIC DNA]</scope>
    <source>
        <strain evidence="2">JCM 17705</strain>
    </source>
</reference>
<evidence type="ECO:0000313" key="1">
    <source>
        <dbReference type="EMBL" id="GAA4341516.1"/>
    </source>
</evidence>
<organism evidence="1 2">
    <name type="scientific">Mucilaginibacter gynuensis</name>
    <dbReference type="NCBI Taxonomy" id="1302236"/>
    <lineage>
        <taxon>Bacteria</taxon>
        <taxon>Pseudomonadati</taxon>
        <taxon>Bacteroidota</taxon>
        <taxon>Sphingobacteriia</taxon>
        <taxon>Sphingobacteriales</taxon>
        <taxon>Sphingobacteriaceae</taxon>
        <taxon>Mucilaginibacter</taxon>
    </lineage>
</organism>
<sequence>MAVAAVNSYAQSCTGNLGDAVLQESFDVDKPLGADVTTYEYTQEECLYNGAYRLAKRTSNCYEGVWLTLDHDHTYEMDPSSNSNMLMVAANAAPGVFYMQPTKDQQLCPGTTYQFEVWVINLVKPGFTNLVKPNLLLQVQTPDGQDLMAPYAAGDIPNDGQWHPIRALFTTRVLTTSVVVKISNNANGDAGNDLALDDISFRACSPAVSTGFDIPSVEGQPICADYDKTYYMSASAPVGYRNYQWQRLVNNTWIDIAGETNDKLTINTGNGMAAGEYQYRVAVTNDANIGSIYCRTYSSPNILTLPPRITASSVPVYCEGSGIIITASGAHAYVFTKPNGQTVEQTDPVFTIENATVQNSGTYKVQAKTASGCLGEAVLLPIKVKRQFSASVAAVDPICEGESVTLSATQTGGDVSDNYTYSWSPVVGLNNPYAQNPVASPTDTTTYTVTISNDACSASYEVTVNVLKIPRGVVTPIKEISEGQSVTLDATISGDITEYYWTPSTYLDNPRALHPVATPPDNIIYTLNLVGPCTGNEAPLSTFVHVFKKIVPPNAFSPNGDGINDEWKIDGLFTFPQGITTVYNRYGQEVFRSVGYSRAWNGTYNGTTLMPGVYYYIIDLKSNKPKITGWVMIMR</sequence>
<proteinExistence type="predicted"/>
<keyword evidence="2" id="KW-1185">Reference proteome</keyword>
<dbReference type="Pfam" id="PF13585">
    <property type="entry name" value="CHU_C"/>
    <property type="match status" value="1"/>
</dbReference>
<gene>
    <name evidence="1" type="ORF">GCM10023149_53890</name>
</gene>
<evidence type="ECO:0000313" key="2">
    <source>
        <dbReference type="Proteomes" id="UP001500582"/>
    </source>
</evidence>
<protein>
    <recommendedName>
        <fullName evidence="3">Gliding motility-associated C-terminal domain-containing protein</fullName>
    </recommendedName>
</protein>
<name>A0ABP8HMT8_9SPHI</name>
<dbReference type="NCBIfam" id="TIGR04131">
    <property type="entry name" value="Bac_Flav_CTERM"/>
    <property type="match status" value="1"/>
</dbReference>
<dbReference type="Proteomes" id="UP001500582">
    <property type="component" value="Unassembled WGS sequence"/>
</dbReference>
<dbReference type="Gene3D" id="2.60.120.260">
    <property type="entry name" value="Galactose-binding domain-like"/>
    <property type="match status" value="1"/>
</dbReference>
<dbReference type="Gene3D" id="2.60.40.10">
    <property type="entry name" value="Immunoglobulins"/>
    <property type="match status" value="2"/>
</dbReference>
<evidence type="ECO:0008006" key="3">
    <source>
        <dbReference type="Google" id="ProtNLM"/>
    </source>
</evidence>
<comment type="caution">
    <text evidence="1">The sequence shown here is derived from an EMBL/GenBank/DDBJ whole genome shotgun (WGS) entry which is preliminary data.</text>
</comment>
<dbReference type="InterPro" id="IPR013783">
    <property type="entry name" value="Ig-like_fold"/>
</dbReference>
<dbReference type="InterPro" id="IPR026341">
    <property type="entry name" value="T9SS_type_B"/>
</dbReference>
<accession>A0ABP8HMT8</accession>